<reference evidence="2 3" key="1">
    <citation type="submission" date="2020-03" db="EMBL/GenBank/DDBJ databases">
        <title>Leucobacter sp. nov., isolated from beetles.</title>
        <authorList>
            <person name="Hyun D.-W."/>
            <person name="Bae J.-W."/>
        </authorList>
    </citation>
    <scope>NUCLEOTIDE SEQUENCE [LARGE SCALE GENOMIC DNA]</scope>
    <source>
        <strain evidence="2 3">HDW9A</strain>
    </source>
</reference>
<sequence length="1130" mass="117031">MLDQKRGWRKPLRYAALSLTALLVFADLSAGLDTAAEATTPAPKLVLDTYAGAPGVGSDGLQTGTLPLLDPEHNCPTPIAGNDCSTSDHRVLTNDTTSAFLAVSIKQDQETPSETITVVDDVVIEARLSQRNGADASFKTLPQTGLPASCEVGRSPASSIETDAEGNSALLCNIGRVESSGVRAVPIDVVASGNSANGSTFSLTARAVAGNGEDPADMASDELAFDPVEISASPRLNLVNGGTPGGAADAAGREVVVNPVTGETEESIVVHYSTAIQAPDDARGMASIGSTASFGVRLDERLAAYGAAPFECSPMTDYWAGRWKLPGAASATQPPSENRFRSGSFGCDPAAYDPSTGEFGVTVSDLDSSGQHFATNAINGESLDNKKFVGLGRFAISYPISAILKANAAHNPDGSLWSNGDPIVAGTYALTTCLTDFDPQSLDGQANFAGAHAPGWNGSEPSGDNCRTFDLLVDARGSMSALWGKIPASGDPVAGDAYGSPHPENTSGKPLVPRGVVTRHDGAGVTTPGEAQYAYFSLNNAHGVIALDQAQGCSVWDNSQQTLTPYTAGASRGQLVSLSHKVANTFKPHTGFEPPSRGIEVVYGRLVGGGSWSQNVLQSWDATSHRYLGDWSAQRTVANDCGTAASAAGQLEFSTDPVADGWPLEDVLMVRVTAPGSKLDPADSITVRPRLATRDTFYGGPHSGDTIPNGSVIAFFAGHKWDNGYTTPLNYNPNNHRVSADHGDKITLQHSTASVGVRVAGSAKPDVPVHVGSAVSWILTPKLTTGASAKGEASRGTVVVATLPEGLLIDSECAAWADAGAPTVKRNAAGLTTLTWHLGDVPFGAELPQLAVCATVSQFVASGTSLEVGAELRAENLVFTPTLNSGSDAITVFATEGLRTELSVGTVVEQKNSAQQWDLRWANTTGRTIVAAPDVLFVLPHSGDANGSRFAGSIGLSALLAAPTVEASGDAVAGEWLYTSVAPTQLAQPVSVFARSARSAPVKWCEAAEMSTAGCPASLASVTAARFVQSESLGAGATVVANVGLLPSGSSAGDVYVASFGASSATFAGQQIISNAASTRVLGFTLGDRLWVDVDRDGVFTEGVDRSGQQELPLTCLRSRRMVPRESCRR</sequence>
<dbReference type="RefSeq" id="WP_166328352.1">
    <property type="nucleotide sequence ID" value="NZ_CP049933.1"/>
</dbReference>
<keyword evidence="1" id="KW-0732">Signal</keyword>
<feature type="chain" id="PRO_5045894325" evidence="1">
    <location>
        <begin position="27"/>
        <end position="1130"/>
    </location>
</feature>
<feature type="signal peptide" evidence="1">
    <location>
        <begin position="1"/>
        <end position="26"/>
    </location>
</feature>
<dbReference type="EMBL" id="CP049933">
    <property type="protein sequence ID" value="QIM17629.1"/>
    <property type="molecule type" value="Genomic_DNA"/>
</dbReference>
<proteinExistence type="predicted"/>
<dbReference type="Proteomes" id="UP000503441">
    <property type="component" value="Chromosome"/>
</dbReference>
<organism evidence="2 3">
    <name type="scientific">Leucobacter coleopterorum</name>
    <dbReference type="NCBI Taxonomy" id="2714933"/>
    <lineage>
        <taxon>Bacteria</taxon>
        <taxon>Bacillati</taxon>
        <taxon>Actinomycetota</taxon>
        <taxon>Actinomycetes</taxon>
        <taxon>Micrococcales</taxon>
        <taxon>Microbacteriaceae</taxon>
        <taxon>Leucobacter</taxon>
    </lineage>
</organism>
<evidence type="ECO:0000256" key="1">
    <source>
        <dbReference type="SAM" id="SignalP"/>
    </source>
</evidence>
<evidence type="ECO:0000313" key="2">
    <source>
        <dbReference type="EMBL" id="QIM17629.1"/>
    </source>
</evidence>
<gene>
    <name evidence="2" type="ORF">G7066_00915</name>
</gene>
<name>A0ABX6JXH5_9MICO</name>
<evidence type="ECO:0000313" key="3">
    <source>
        <dbReference type="Proteomes" id="UP000503441"/>
    </source>
</evidence>
<protein>
    <submittedName>
        <fullName evidence="2">Uncharacterized protein</fullName>
    </submittedName>
</protein>
<keyword evidence="3" id="KW-1185">Reference proteome</keyword>
<accession>A0ABX6JXH5</accession>